<keyword evidence="6" id="KW-1185">Reference proteome</keyword>
<proteinExistence type="predicted"/>
<keyword evidence="2" id="KW-0238">DNA-binding</keyword>
<evidence type="ECO:0000313" key="6">
    <source>
        <dbReference type="Proteomes" id="UP000263377"/>
    </source>
</evidence>
<dbReference type="InterPro" id="IPR018060">
    <property type="entry name" value="HTH_AraC"/>
</dbReference>
<evidence type="ECO:0000256" key="3">
    <source>
        <dbReference type="ARBA" id="ARBA00023163"/>
    </source>
</evidence>
<dbReference type="RefSeq" id="WP_117487329.1">
    <property type="nucleotide sequence ID" value="NZ_QVIG01000001.1"/>
</dbReference>
<gene>
    <name evidence="5" type="ORF">DR950_15195</name>
</gene>
<evidence type="ECO:0000256" key="2">
    <source>
        <dbReference type="ARBA" id="ARBA00023125"/>
    </source>
</evidence>
<evidence type="ECO:0000313" key="5">
    <source>
        <dbReference type="EMBL" id="RGD58946.1"/>
    </source>
</evidence>
<keyword evidence="3" id="KW-0804">Transcription</keyword>
<dbReference type="Pfam" id="PF14525">
    <property type="entry name" value="AraC_binding_2"/>
    <property type="match status" value="1"/>
</dbReference>
<reference evidence="5 6" key="1">
    <citation type="submission" date="2018-08" db="EMBL/GenBank/DDBJ databases">
        <title>Diversity &amp; Physiological Properties of Lignin-Decomposing Actinobacteria from Soil.</title>
        <authorList>
            <person name="Roh S.G."/>
            <person name="Kim S.B."/>
        </authorList>
    </citation>
    <scope>NUCLEOTIDE SEQUENCE [LARGE SCALE GENOMIC DNA]</scope>
    <source>
        <strain evidence="5 6">MMS17-GH009</strain>
    </source>
</reference>
<dbReference type="AlphaFoldDB" id="A0A372ZSP8"/>
<dbReference type="PROSITE" id="PS01124">
    <property type="entry name" value="HTH_ARAC_FAMILY_2"/>
    <property type="match status" value="1"/>
</dbReference>
<sequence>MLTESVYRTEDVEPRDRFEYWQQQLVRLIAPFDVRTEHRADFRSEVHILPLGDVALWTMEHPPLAARRSPRLIRSSTDPELYLFSLPFGDSATAVRSDGLGAYRPHDVVLQDSARPLLLQASTDDPRQRVRGGWLTVPRQALPLSPDRIGALTARRMPGGTGVGALLVQLLAGIAADPGAYRAGDAPRLGTVALDLVSALLAHHLDAEDAVPPESRRRALVQRIRAFIRSHLHEPDLDPGAVAAAHHISVSYLHRLFEGEEETVAAWIRHQRLERARRDLADPALAATPVHVIAARCGFPRAADFSRAFRGAYGLPPRDFRHGAAATAAGGR</sequence>
<protein>
    <submittedName>
        <fullName evidence="5">Helix-turn-helix domain-containing protein</fullName>
    </submittedName>
</protein>
<evidence type="ECO:0000259" key="4">
    <source>
        <dbReference type="PROSITE" id="PS01124"/>
    </source>
</evidence>
<keyword evidence="1" id="KW-0805">Transcription regulation</keyword>
<organism evidence="5 6">
    <name type="scientific">Kitasatospora xanthocidica</name>
    <dbReference type="NCBI Taxonomy" id="83382"/>
    <lineage>
        <taxon>Bacteria</taxon>
        <taxon>Bacillati</taxon>
        <taxon>Actinomycetota</taxon>
        <taxon>Actinomycetes</taxon>
        <taxon>Kitasatosporales</taxon>
        <taxon>Streptomycetaceae</taxon>
        <taxon>Kitasatospora</taxon>
    </lineage>
</organism>
<dbReference type="GO" id="GO:0043565">
    <property type="term" value="F:sequence-specific DNA binding"/>
    <property type="evidence" value="ECO:0007669"/>
    <property type="project" value="InterPro"/>
</dbReference>
<dbReference type="Proteomes" id="UP000263377">
    <property type="component" value="Unassembled WGS sequence"/>
</dbReference>
<evidence type="ECO:0000256" key="1">
    <source>
        <dbReference type="ARBA" id="ARBA00023015"/>
    </source>
</evidence>
<dbReference type="Gene3D" id="1.10.10.60">
    <property type="entry name" value="Homeodomain-like"/>
    <property type="match status" value="1"/>
</dbReference>
<dbReference type="Pfam" id="PF12833">
    <property type="entry name" value="HTH_18"/>
    <property type="match status" value="1"/>
</dbReference>
<dbReference type="GO" id="GO:0003700">
    <property type="term" value="F:DNA-binding transcription factor activity"/>
    <property type="evidence" value="ECO:0007669"/>
    <property type="project" value="InterPro"/>
</dbReference>
<dbReference type="SUPFAM" id="SSF46689">
    <property type="entry name" value="Homeodomain-like"/>
    <property type="match status" value="1"/>
</dbReference>
<dbReference type="SMART" id="SM00342">
    <property type="entry name" value="HTH_ARAC"/>
    <property type="match status" value="1"/>
</dbReference>
<dbReference type="PANTHER" id="PTHR43280:SF31">
    <property type="entry name" value="TRANSCRIPTIONAL REGULATORY PROTEIN"/>
    <property type="match status" value="1"/>
</dbReference>
<dbReference type="InterPro" id="IPR009057">
    <property type="entry name" value="Homeodomain-like_sf"/>
</dbReference>
<feature type="domain" description="HTH araC/xylS-type" evidence="4">
    <location>
        <begin position="222"/>
        <end position="323"/>
    </location>
</feature>
<dbReference type="InterPro" id="IPR035418">
    <property type="entry name" value="AraC-bd_2"/>
</dbReference>
<dbReference type="PANTHER" id="PTHR43280">
    <property type="entry name" value="ARAC-FAMILY TRANSCRIPTIONAL REGULATOR"/>
    <property type="match status" value="1"/>
</dbReference>
<comment type="caution">
    <text evidence="5">The sequence shown here is derived from an EMBL/GenBank/DDBJ whole genome shotgun (WGS) entry which is preliminary data.</text>
</comment>
<dbReference type="EMBL" id="QVIG01000001">
    <property type="protein sequence ID" value="RGD58946.1"/>
    <property type="molecule type" value="Genomic_DNA"/>
</dbReference>
<accession>A0A372ZSP8</accession>
<name>A0A372ZSP8_9ACTN</name>